<evidence type="ECO:0000313" key="3">
    <source>
        <dbReference type="Proteomes" id="UP001320159"/>
    </source>
</evidence>
<dbReference type="AlphaFoldDB" id="A0AAP2RCW4"/>
<dbReference type="Proteomes" id="UP001320159">
    <property type="component" value="Unassembled WGS sequence"/>
</dbReference>
<dbReference type="RefSeq" id="WP_230742081.1">
    <property type="nucleotide sequence ID" value="NZ_PGCK01000007.1"/>
</dbReference>
<sequence length="160" mass="16948">MKCYIHPEADSTGTCVRCGRPVCSECAASIDGNIVCRQCSQAPVTGTIAYGTAPATKKDPVVALLLSLIGGLVSGLLIGLGQIYNGQVKKGLILIFGNLILGGVLVAGYVLISIFTLGVGAFCCLPILFIPLISWIYAVYDAYTTAERINRGEVVEDWFE</sequence>
<evidence type="ECO:0000313" key="2">
    <source>
        <dbReference type="EMBL" id="MCD1295231.1"/>
    </source>
</evidence>
<feature type="transmembrane region" description="Helical" evidence="1">
    <location>
        <begin position="118"/>
        <end position="140"/>
    </location>
</feature>
<reference evidence="2 3" key="1">
    <citation type="submission" date="2017-11" db="EMBL/GenBank/DDBJ databases">
        <title>Isolation and Characterization of Family Methanocellaceae Species from Potential Methane Hydrate Area Offshore Southwestern Taiwan.</title>
        <authorList>
            <person name="Zhang W.-L."/>
            <person name="Chen W.-C."/>
            <person name="Lai M.-C."/>
            <person name="Chen S.-C."/>
        </authorList>
    </citation>
    <scope>NUCLEOTIDE SEQUENCE [LARGE SCALE GENOMIC DNA]</scope>
    <source>
        <strain evidence="2 3">CWC-04</strain>
    </source>
</reference>
<proteinExistence type="predicted"/>
<protein>
    <recommendedName>
        <fullName evidence="4">B box-type domain-containing protein</fullName>
    </recommendedName>
</protein>
<name>A0AAP2RCW4_9EURY</name>
<organism evidence="2 3">
    <name type="scientific">Methanooceanicella nereidis</name>
    <dbReference type="NCBI Taxonomy" id="2052831"/>
    <lineage>
        <taxon>Archaea</taxon>
        <taxon>Methanobacteriati</taxon>
        <taxon>Methanobacteriota</taxon>
        <taxon>Stenosarchaea group</taxon>
        <taxon>Methanomicrobia</taxon>
        <taxon>Methanocellales</taxon>
        <taxon>Methanocellaceae</taxon>
        <taxon>Methanooceanicella</taxon>
    </lineage>
</organism>
<keyword evidence="1" id="KW-0812">Transmembrane</keyword>
<comment type="caution">
    <text evidence="2">The sequence shown here is derived from an EMBL/GenBank/DDBJ whole genome shotgun (WGS) entry which is preliminary data.</text>
</comment>
<feature type="transmembrane region" description="Helical" evidence="1">
    <location>
        <begin position="61"/>
        <end position="80"/>
    </location>
</feature>
<evidence type="ECO:0000256" key="1">
    <source>
        <dbReference type="SAM" id="Phobius"/>
    </source>
</evidence>
<dbReference type="EMBL" id="PGCK01000007">
    <property type="protein sequence ID" value="MCD1295231.1"/>
    <property type="molecule type" value="Genomic_DNA"/>
</dbReference>
<accession>A0AAP2RCW4</accession>
<keyword evidence="1" id="KW-1133">Transmembrane helix</keyword>
<gene>
    <name evidence="2" type="ORF">CUJ83_09495</name>
</gene>
<keyword evidence="3" id="KW-1185">Reference proteome</keyword>
<feature type="transmembrane region" description="Helical" evidence="1">
    <location>
        <begin position="92"/>
        <end position="112"/>
    </location>
</feature>
<keyword evidence="1" id="KW-0472">Membrane</keyword>
<evidence type="ECO:0008006" key="4">
    <source>
        <dbReference type="Google" id="ProtNLM"/>
    </source>
</evidence>